<dbReference type="EMBL" id="BMCU01000001">
    <property type="protein sequence ID" value="GGF94566.1"/>
    <property type="molecule type" value="Genomic_DNA"/>
</dbReference>
<dbReference type="AlphaFoldDB" id="A0A917CRC1"/>
<evidence type="ECO:0000313" key="4">
    <source>
        <dbReference type="Proteomes" id="UP000654257"/>
    </source>
</evidence>
<dbReference type="PANTHER" id="PTHR43081:SF19">
    <property type="entry name" value="PH-SENSITIVE ADENYLATE CYCLASE RV1264"/>
    <property type="match status" value="1"/>
</dbReference>
<dbReference type="Gene3D" id="3.30.70.1230">
    <property type="entry name" value="Nucleotide cyclase"/>
    <property type="match status" value="1"/>
</dbReference>
<protein>
    <submittedName>
        <fullName evidence="3">Adenylate/guanylate cyclase domain-containing protein</fullName>
    </submittedName>
</protein>
<dbReference type="PANTHER" id="PTHR43081">
    <property type="entry name" value="ADENYLATE CYCLASE, TERMINAL-DIFFERENTIATION SPECIFIC-RELATED"/>
    <property type="match status" value="1"/>
</dbReference>
<evidence type="ECO:0000259" key="2">
    <source>
        <dbReference type="PROSITE" id="PS50125"/>
    </source>
</evidence>
<sequence length="278" mass="29534">MATLGTVIGGAKDSLGRVAHWARGVDRSPRVIEAARRVRNALPGDPTFGDPLSTAGPGAPRMVARVTDRLQNDSPGAAREVGLGALQVWQSVLERAGRGRGERDVTIVFTDLVGFSTWSLAAGDADTLVLLRRVARAIETPMQDHGGRIVKRLGDGVMVVFTRADQAVAAVRDAKNALDLVELGGYQPRMRVGIHTGCPRAVGADWLGVDVTVAARVMQTGADGNVMMSNATLAALSPDALTDLGLTVKPYRRGMFAPKLTGVPDDLRIFRIVEAPER</sequence>
<dbReference type="Proteomes" id="UP000654257">
    <property type="component" value="Unassembled WGS sequence"/>
</dbReference>
<proteinExistence type="inferred from homology"/>
<dbReference type="SUPFAM" id="SSF55073">
    <property type="entry name" value="Nucleotide cyclase"/>
    <property type="match status" value="1"/>
</dbReference>
<dbReference type="InterPro" id="IPR050697">
    <property type="entry name" value="Adenylyl/Guanylyl_Cyclase_3/4"/>
</dbReference>
<dbReference type="Pfam" id="PF00211">
    <property type="entry name" value="Guanylate_cyc"/>
    <property type="match status" value="1"/>
</dbReference>
<gene>
    <name evidence="3" type="ORF">GCM10007304_05510</name>
</gene>
<name>A0A917CRC1_9NOCA</name>
<reference evidence="3" key="2">
    <citation type="submission" date="2020-09" db="EMBL/GenBank/DDBJ databases">
        <authorList>
            <person name="Sun Q."/>
            <person name="Sedlacek I."/>
        </authorList>
    </citation>
    <scope>NUCLEOTIDE SEQUENCE</scope>
    <source>
        <strain evidence="3">CCM 7905</strain>
    </source>
</reference>
<dbReference type="GO" id="GO:0004016">
    <property type="term" value="F:adenylate cyclase activity"/>
    <property type="evidence" value="ECO:0007669"/>
    <property type="project" value="UniProtKB-ARBA"/>
</dbReference>
<reference evidence="3" key="1">
    <citation type="journal article" date="2014" name="Int. J. Syst. Evol. Microbiol.">
        <title>Complete genome sequence of Corynebacterium casei LMG S-19264T (=DSM 44701T), isolated from a smear-ripened cheese.</title>
        <authorList>
            <consortium name="US DOE Joint Genome Institute (JGI-PGF)"/>
            <person name="Walter F."/>
            <person name="Albersmeier A."/>
            <person name="Kalinowski J."/>
            <person name="Ruckert C."/>
        </authorList>
    </citation>
    <scope>NUCLEOTIDE SEQUENCE</scope>
    <source>
        <strain evidence="3">CCM 7905</strain>
    </source>
</reference>
<keyword evidence="4" id="KW-1185">Reference proteome</keyword>
<dbReference type="GO" id="GO:0006171">
    <property type="term" value="P:cAMP biosynthetic process"/>
    <property type="evidence" value="ECO:0007669"/>
    <property type="project" value="TreeGrafter"/>
</dbReference>
<evidence type="ECO:0000256" key="1">
    <source>
        <dbReference type="ARBA" id="ARBA00005381"/>
    </source>
</evidence>
<dbReference type="PROSITE" id="PS50125">
    <property type="entry name" value="GUANYLATE_CYCLASE_2"/>
    <property type="match status" value="1"/>
</dbReference>
<dbReference type="SMART" id="SM00044">
    <property type="entry name" value="CYCc"/>
    <property type="match status" value="1"/>
</dbReference>
<organism evidence="3 4">
    <name type="scientific">Rhodococcoides trifolii</name>
    <dbReference type="NCBI Taxonomy" id="908250"/>
    <lineage>
        <taxon>Bacteria</taxon>
        <taxon>Bacillati</taxon>
        <taxon>Actinomycetota</taxon>
        <taxon>Actinomycetes</taxon>
        <taxon>Mycobacteriales</taxon>
        <taxon>Nocardiaceae</taxon>
        <taxon>Rhodococcoides</taxon>
    </lineage>
</organism>
<dbReference type="CDD" id="cd07302">
    <property type="entry name" value="CHD"/>
    <property type="match status" value="1"/>
</dbReference>
<evidence type="ECO:0000313" key="3">
    <source>
        <dbReference type="EMBL" id="GGF94566.1"/>
    </source>
</evidence>
<comment type="caution">
    <text evidence="3">The sequence shown here is derived from an EMBL/GenBank/DDBJ whole genome shotgun (WGS) entry which is preliminary data.</text>
</comment>
<feature type="domain" description="Guanylate cyclase" evidence="2">
    <location>
        <begin position="106"/>
        <end position="218"/>
    </location>
</feature>
<accession>A0A917CRC1</accession>
<dbReference type="GO" id="GO:0035556">
    <property type="term" value="P:intracellular signal transduction"/>
    <property type="evidence" value="ECO:0007669"/>
    <property type="project" value="InterPro"/>
</dbReference>
<dbReference type="InterPro" id="IPR001054">
    <property type="entry name" value="A/G_cyclase"/>
</dbReference>
<dbReference type="InterPro" id="IPR029787">
    <property type="entry name" value="Nucleotide_cyclase"/>
</dbReference>
<comment type="similarity">
    <text evidence="1">Belongs to the adenylyl cyclase class-3 family.</text>
</comment>